<protein>
    <submittedName>
        <fullName evidence="8">Iron transporter</fullName>
    </submittedName>
</protein>
<dbReference type="InterPro" id="IPR001046">
    <property type="entry name" value="NRAMP_fam"/>
</dbReference>
<dbReference type="GO" id="GO:0015086">
    <property type="term" value="F:cadmium ion transmembrane transporter activity"/>
    <property type="evidence" value="ECO:0007669"/>
    <property type="project" value="TreeGrafter"/>
</dbReference>
<feature type="transmembrane region" description="Helical" evidence="7">
    <location>
        <begin position="300"/>
        <end position="326"/>
    </location>
</feature>
<gene>
    <name evidence="8" type="ORF">GCM10011611_18510</name>
</gene>
<dbReference type="PANTHER" id="PTHR11706">
    <property type="entry name" value="SOLUTE CARRIER PROTEIN FAMILY 11 MEMBER"/>
    <property type="match status" value="1"/>
</dbReference>
<evidence type="ECO:0000313" key="8">
    <source>
        <dbReference type="EMBL" id="GGF13107.1"/>
    </source>
</evidence>
<accession>A0A8J2YT77</accession>
<keyword evidence="3 7" id="KW-0812">Transmembrane</keyword>
<dbReference type="GO" id="GO:0015293">
    <property type="term" value="F:symporter activity"/>
    <property type="evidence" value="ECO:0007669"/>
    <property type="project" value="UniProtKB-KW"/>
</dbReference>
<feature type="transmembrane region" description="Helical" evidence="7">
    <location>
        <begin position="412"/>
        <end position="432"/>
    </location>
</feature>
<evidence type="ECO:0000256" key="1">
    <source>
        <dbReference type="ARBA" id="ARBA00004141"/>
    </source>
</evidence>
<keyword evidence="2" id="KW-0813">Transport</keyword>
<keyword evidence="6 7" id="KW-0472">Membrane</keyword>
<reference evidence="8" key="2">
    <citation type="submission" date="2020-09" db="EMBL/GenBank/DDBJ databases">
        <authorList>
            <person name="Sun Q."/>
            <person name="Zhou Y."/>
        </authorList>
    </citation>
    <scope>NUCLEOTIDE SEQUENCE</scope>
    <source>
        <strain evidence="8">CGMCC 1.15725</strain>
    </source>
</reference>
<dbReference type="PANTHER" id="PTHR11706:SF33">
    <property type="entry name" value="NATURAL RESISTANCE-ASSOCIATED MACROPHAGE PROTEIN 2"/>
    <property type="match status" value="1"/>
</dbReference>
<reference evidence="8" key="1">
    <citation type="journal article" date="2014" name="Int. J. Syst. Evol. Microbiol.">
        <title>Complete genome sequence of Corynebacterium casei LMG S-19264T (=DSM 44701T), isolated from a smear-ripened cheese.</title>
        <authorList>
            <consortium name="US DOE Joint Genome Institute (JGI-PGF)"/>
            <person name="Walter F."/>
            <person name="Albersmeier A."/>
            <person name="Kalinowski J."/>
            <person name="Ruckert C."/>
        </authorList>
    </citation>
    <scope>NUCLEOTIDE SEQUENCE</scope>
    <source>
        <strain evidence="8">CGMCC 1.15725</strain>
    </source>
</reference>
<feature type="transmembrane region" description="Helical" evidence="7">
    <location>
        <begin position="52"/>
        <end position="69"/>
    </location>
</feature>
<keyword evidence="4" id="KW-0769">Symport</keyword>
<name>A0A8J2YT77_9PROT</name>
<dbReference type="GO" id="GO:0005384">
    <property type="term" value="F:manganese ion transmembrane transporter activity"/>
    <property type="evidence" value="ECO:0007669"/>
    <property type="project" value="TreeGrafter"/>
</dbReference>
<feature type="transmembrane region" description="Helical" evidence="7">
    <location>
        <begin position="164"/>
        <end position="184"/>
    </location>
</feature>
<evidence type="ECO:0000256" key="3">
    <source>
        <dbReference type="ARBA" id="ARBA00022692"/>
    </source>
</evidence>
<comment type="subcellular location">
    <subcellularLocation>
        <location evidence="1">Membrane</location>
        <topology evidence="1">Multi-pass membrane protein</topology>
    </subcellularLocation>
</comment>
<evidence type="ECO:0000256" key="5">
    <source>
        <dbReference type="ARBA" id="ARBA00022989"/>
    </source>
</evidence>
<proteinExistence type="predicted"/>
<evidence type="ECO:0000313" key="9">
    <source>
        <dbReference type="Proteomes" id="UP000646365"/>
    </source>
</evidence>
<dbReference type="RefSeq" id="WP_229743600.1">
    <property type="nucleotide sequence ID" value="NZ_BMJQ01000004.1"/>
</dbReference>
<dbReference type="GO" id="GO:0005886">
    <property type="term" value="C:plasma membrane"/>
    <property type="evidence" value="ECO:0007669"/>
    <property type="project" value="TreeGrafter"/>
</dbReference>
<evidence type="ECO:0000256" key="6">
    <source>
        <dbReference type="ARBA" id="ARBA00023136"/>
    </source>
</evidence>
<keyword evidence="9" id="KW-1185">Reference proteome</keyword>
<dbReference type="GO" id="GO:0034755">
    <property type="term" value="P:iron ion transmembrane transport"/>
    <property type="evidence" value="ECO:0007669"/>
    <property type="project" value="TreeGrafter"/>
</dbReference>
<feature type="transmembrane region" description="Helical" evidence="7">
    <location>
        <begin position="196"/>
        <end position="217"/>
    </location>
</feature>
<evidence type="ECO:0000256" key="7">
    <source>
        <dbReference type="SAM" id="Phobius"/>
    </source>
</evidence>
<evidence type="ECO:0000256" key="2">
    <source>
        <dbReference type="ARBA" id="ARBA00022448"/>
    </source>
</evidence>
<feature type="transmembrane region" description="Helical" evidence="7">
    <location>
        <begin position="96"/>
        <end position="114"/>
    </location>
</feature>
<comment type="caution">
    <text evidence="8">The sequence shown here is derived from an EMBL/GenBank/DDBJ whole genome shotgun (WGS) entry which is preliminary data.</text>
</comment>
<feature type="transmembrane region" description="Helical" evidence="7">
    <location>
        <begin position="373"/>
        <end position="400"/>
    </location>
</feature>
<dbReference type="EMBL" id="BMJQ01000004">
    <property type="protein sequence ID" value="GGF13107.1"/>
    <property type="molecule type" value="Genomic_DNA"/>
</dbReference>
<sequence>MSQRLSKADGTTEQRAPGRLEFLRHLGPGLISGVTDDDPSGIATYSQAGAQLGYAACWIMLLCYPLMAITQEISARIGRATGTGVVGIIRRHYPLWILKPVVALVAFANVVNLGADLGAMADVLRLLVGGSPHLYVVLFGGLCAGLLTFLRYDRYVSFMKWASLSLFAYFLTAFSVPIPWHRVLYHTLVPSLPLDASAIAVFVAVMGTSISPYLFIWQSSLEGERARGLPKLRRHSPTGLLAGEEVNRIRIDTSIGMAFATLVAYAVIVTVAATLHEAGITDIATTAQAAEALRPATGRFAYAVFSLGIIGTGLLAVPMLAGSAAYAIAEGRRWPVGLARAPHEARAFYGCILAATIAGVAMNFARIDPIHALLWSAVINGLLAVPVLVLMMLIAVKPGIMGQLVLGRRLTVLGWLAVAIMAATALGLLLTLGQ</sequence>
<organism evidence="8 9">
    <name type="scientific">Aliidongia dinghuensis</name>
    <dbReference type="NCBI Taxonomy" id="1867774"/>
    <lineage>
        <taxon>Bacteria</taxon>
        <taxon>Pseudomonadati</taxon>
        <taxon>Pseudomonadota</taxon>
        <taxon>Alphaproteobacteria</taxon>
        <taxon>Rhodospirillales</taxon>
        <taxon>Dongiaceae</taxon>
        <taxon>Aliidongia</taxon>
    </lineage>
</organism>
<feature type="transmembrane region" description="Helical" evidence="7">
    <location>
        <begin position="134"/>
        <end position="152"/>
    </location>
</feature>
<feature type="transmembrane region" description="Helical" evidence="7">
    <location>
        <begin position="347"/>
        <end position="367"/>
    </location>
</feature>
<evidence type="ECO:0000256" key="4">
    <source>
        <dbReference type="ARBA" id="ARBA00022847"/>
    </source>
</evidence>
<dbReference type="Pfam" id="PF01566">
    <property type="entry name" value="Nramp"/>
    <property type="match status" value="1"/>
</dbReference>
<keyword evidence="5 7" id="KW-1133">Transmembrane helix</keyword>
<dbReference type="AlphaFoldDB" id="A0A8J2YT77"/>
<dbReference type="Proteomes" id="UP000646365">
    <property type="component" value="Unassembled WGS sequence"/>
</dbReference>